<dbReference type="GO" id="GO:0003676">
    <property type="term" value="F:nucleic acid binding"/>
    <property type="evidence" value="ECO:0007669"/>
    <property type="project" value="InterPro"/>
</dbReference>
<evidence type="ECO:0000313" key="4">
    <source>
        <dbReference type="Proteomes" id="UP000823749"/>
    </source>
</evidence>
<keyword evidence="4" id="KW-1185">Reference proteome</keyword>
<dbReference type="PANTHER" id="PTHR34222">
    <property type="entry name" value="GAG_PRE-INTEGRS DOMAIN-CONTAINING PROTEIN"/>
    <property type="match status" value="1"/>
</dbReference>
<name>A0AAV6JPY1_9ERIC</name>
<gene>
    <name evidence="3" type="ORF">RHGRI_016128</name>
</gene>
<evidence type="ECO:0000313" key="3">
    <source>
        <dbReference type="EMBL" id="KAG5543281.1"/>
    </source>
</evidence>
<dbReference type="SMART" id="SM00343">
    <property type="entry name" value="ZnF_C2HC"/>
    <property type="match status" value="2"/>
</dbReference>
<dbReference type="EMBL" id="JACTNZ010000006">
    <property type="protein sequence ID" value="KAG5543281.1"/>
    <property type="molecule type" value="Genomic_DNA"/>
</dbReference>
<evidence type="ECO:0000259" key="2">
    <source>
        <dbReference type="SMART" id="SM00343"/>
    </source>
</evidence>
<dbReference type="PANTHER" id="PTHR34222:SF100">
    <property type="entry name" value="CCHC-TYPE DOMAIN-CONTAINING PROTEIN"/>
    <property type="match status" value="1"/>
</dbReference>
<dbReference type="Proteomes" id="UP000823749">
    <property type="component" value="Chromosome 6"/>
</dbReference>
<feature type="region of interest" description="Disordered" evidence="1">
    <location>
        <begin position="205"/>
        <end position="224"/>
    </location>
</feature>
<dbReference type="GO" id="GO:0008270">
    <property type="term" value="F:zinc ion binding"/>
    <property type="evidence" value="ECO:0007669"/>
    <property type="project" value="InterPro"/>
</dbReference>
<feature type="compositionally biased region" description="Polar residues" evidence="1">
    <location>
        <begin position="167"/>
        <end position="183"/>
    </location>
</feature>
<organism evidence="3 4">
    <name type="scientific">Rhododendron griersonianum</name>
    <dbReference type="NCBI Taxonomy" id="479676"/>
    <lineage>
        <taxon>Eukaryota</taxon>
        <taxon>Viridiplantae</taxon>
        <taxon>Streptophyta</taxon>
        <taxon>Embryophyta</taxon>
        <taxon>Tracheophyta</taxon>
        <taxon>Spermatophyta</taxon>
        <taxon>Magnoliopsida</taxon>
        <taxon>eudicotyledons</taxon>
        <taxon>Gunneridae</taxon>
        <taxon>Pentapetalae</taxon>
        <taxon>asterids</taxon>
        <taxon>Ericales</taxon>
        <taxon>Ericaceae</taxon>
        <taxon>Ericoideae</taxon>
        <taxon>Rhodoreae</taxon>
        <taxon>Rhododendron</taxon>
    </lineage>
</organism>
<proteinExistence type="predicted"/>
<feature type="domain" description="CCHC-type" evidence="2">
    <location>
        <begin position="121"/>
        <end position="137"/>
    </location>
</feature>
<evidence type="ECO:0000256" key="1">
    <source>
        <dbReference type="SAM" id="MobiDB-lite"/>
    </source>
</evidence>
<feature type="region of interest" description="Disordered" evidence="1">
    <location>
        <begin position="167"/>
        <end position="190"/>
    </location>
</feature>
<dbReference type="AlphaFoldDB" id="A0AAV6JPY1"/>
<accession>A0AAV6JPY1</accession>
<dbReference type="InterPro" id="IPR001878">
    <property type="entry name" value="Znf_CCHC"/>
</dbReference>
<reference evidence="3 4" key="1">
    <citation type="submission" date="2020-08" db="EMBL/GenBank/DDBJ databases">
        <title>Plant Genome Project.</title>
        <authorList>
            <person name="Zhang R.-G."/>
        </authorList>
    </citation>
    <scope>NUCLEOTIDE SEQUENCE [LARGE SCALE GENOMIC DNA]</scope>
    <source>
        <strain evidence="3">WSP0</strain>
        <tissue evidence="3">Leaf</tissue>
    </source>
</reference>
<feature type="compositionally biased region" description="Low complexity" evidence="1">
    <location>
        <begin position="207"/>
        <end position="224"/>
    </location>
</feature>
<protein>
    <recommendedName>
        <fullName evidence="2">CCHC-type domain-containing protein</fullName>
    </recommendedName>
</protein>
<comment type="caution">
    <text evidence="3">The sequence shown here is derived from an EMBL/GenBank/DDBJ whole genome shotgun (WGS) entry which is preliminary data.</text>
</comment>
<feature type="domain" description="CCHC-type" evidence="2">
    <location>
        <begin position="139"/>
        <end position="157"/>
    </location>
</feature>
<sequence>MCQEPSQSINQFLSQMYGVWDQLSLSEPAWNDATDAQKFTTYRDQQRLILLLMALTTDFEHVRASLLHHSPLPTLEQAISELLSEETRLGTLKTQHQHLDTVPVTSQSTRRSTILSSDGDGCRYCHNPDHNLVQCPIRVCKHCHKPSPGHRQYDCPKNPYKQFKPLSTSRTVAAATEGSSSDMPSPPEHYVPSISMHDLESILKQVSSHSSTPSPTAKSTSSSMPVIHTADGSHMHVGHVGHVSTTNVSLPGSYLIPALTLNLISVGQLCELGLTVIFSPSGCQVQDPHTG</sequence>